<keyword evidence="3" id="KW-1185">Reference proteome</keyword>
<proteinExistence type="predicted"/>
<dbReference type="KEGG" id="pez:HWQ56_28210"/>
<name>A0A7D5DBL7_9PSED</name>
<dbReference type="InterPro" id="IPR019995">
    <property type="entry name" value="Cellulose_BcsF/YhjT"/>
</dbReference>
<dbReference type="AlphaFoldDB" id="A0A7D5DBL7"/>
<reference evidence="2 3" key="1">
    <citation type="submission" date="2020-06" db="EMBL/GenBank/DDBJ databases">
        <title>Pseudomonas eucalypticola sp. nov., an endophyte of Eucalyptus dunnii leaves with biocontrol ability of eucalyptus leaf blight.</title>
        <authorList>
            <person name="Liu Y."/>
            <person name="Song Z."/>
            <person name="Zeng H."/>
            <person name="Lu M."/>
            <person name="Wang X."/>
            <person name="Lian X."/>
            <person name="Zhang Q."/>
        </authorList>
    </citation>
    <scope>NUCLEOTIDE SEQUENCE [LARGE SCALE GENOMIC DNA]</scope>
    <source>
        <strain evidence="2 3">NP-1</strain>
    </source>
</reference>
<evidence type="ECO:0000313" key="3">
    <source>
        <dbReference type="Proteomes" id="UP000509568"/>
    </source>
</evidence>
<dbReference type="RefSeq" id="WP_158152764.1">
    <property type="nucleotide sequence ID" value="NZ_CP056030.1"/>
</dbReference>
<evidence type="ECO:0000256" key="1">
    <source>
        <dbReference type="SAM" id="Phobius"/>
    </source>
</evidence>
<dbReference type="NCBIfam" id="TIGR03493">
    <property type="entry name" value="cellullose_BcsF"/>
    <property type="match status" value="1"/>
</dbReference>
<gene>
    <name evidence="2" type="primary">bcsF</name>
    <name evidence="2" type="ORF">HWQ56_28210</name>
</gene>
<sequence length="60" mass="6560">MNFAELIQVIGLSALLTLALIVALTRFGRHLLAVVQALLPPRYLKPQGVRRRAPAKSEAP</sequence>
<protein>
    <submittedName>
        <fullName evidence="2">Cellulose biosynthesis protein BcsF</fullName>
    </submittedName>
</protein>
<keyword evidence="1" id="KW-0472">Membrane</keyword>
<evidence type="ECO:0000313" key="2">
    <source>
        <dbReference type="EMBL" id="QKZ07458.1"/>
    </source>
</evidence>
<feature type="transmembrane region" description="Helical" evidence="1">
    <location>
        <begin position="6"/>
        <end position="24"/>
    </location>
</feature>
<accession>A0A7D5DBL7</accession>
<keyword evidence="1" id="KW-1133">Transmembrane helix</keyword>
<organism evidence="2 3">
    <name type="scientific">Pseudomonas eucalypticola</name>
    <dbReference type="NCBI Taxonomy" id="2599595"/>
    <lineage>
        <taxon>Bacteria</taxon>
        <taxon>Pseudomonadati</taxon>
        <taxon>Pseudomonadota</taxon>
        <taxon>Gammaproteobacteria</taxon>
        <taxon>Pseudomonadales</taxon>
        <taxon>Pseudomonadaceae</taxon>
        <taxon>Pseudomonas</taxon>
    </lineage>
</organism>
<keyword evidence="1" id="KW-0812">Transmembrane</keyword>
<dbReference type="Proteomes" id="UP000509568">
    <property type="component" value="Chromosome"/>
</dbReference>
<dbReference type="EMBL" id="CP056030">
    <property type="protein sequence ID" value="QKZ07458.1"/>
    <property type="molecule type" value="Genomic_DNA"/>
</dbReference>
<dbReference type="Pfam" id="PF11120">
    <property type="entry name" value="CBP_BcsF"/>
    <property type="match status" value="1"/>
</dbReference>